<keyword evidence="6" id="KW-0812">Transmembrane</keyword>
<dbReference type="PANTHER" id="PTHR31121">
    <property type="entry name" value="ALPHA-1,2 MANNOSYLTRANSFERASE KTR1"/>
    <property type="match status" value="1"/>
</dbReference>
<gene>
    <name evidence="7" type="primary">KTR4</name>
    <name evidence="7" type="ORF">PICST_48097</name>
</gene>
<dbReference type="PANTHER" id="PTHR31121:SF7">
    <property type="entry name" value="MANNOSYLTRANSFERASE KTR4-RELATED"/>
    <property type="match status" value="1"/>
</dbReference>
<keyword evidence="6" id="KW-1133">Transmembrane helix</keyword>
<evidence type="ECO:0000256" key="6">
    <source>
        <dbReference type="SAM" id="Phobius"/>
    </source>
</evidence>
<evidence type="ECO:0000256" key="1">
    <source>
        <dbReference type="ARBA" id="ARBA00004606"/>
    </source>
</evidence>
<dbReference type="RefSeq" id="XP_001385480.2">
    <property type="nucleotide sequence ID" value="XM_001385443.1"/>
</dbReference>
<dbReference type="eggNOG" id="KOG4472">
    <property type="taxonomic scope" value="Eukaryota"/>
</dbReference>
<dbReference type="Pfam" id="PF01793">
    <property type="entry name" value="Glyco_transf_15"/>
    <property type="match status" value="1"/>
</dbReference>
<evidence type="ECO:0000256" key="5">
    <source>
        <dbReference type="ARBA" id="ARBA00022968"/>
    </source>
</evidence>
<evidence type="ECO:0000256" key="2">
    <source>
        <dbReference type="ARBA" id="ARBA00007677"/>
    </source>
</evidence>
<name>A3LXG3_PICST</name>
<dbReference type="Gene3D" id="3.90.550.10">
    <property type="entry name" value="Spore Coat Polysaccharide Biosynthesis Protein SpsA, Chain A"/>
    <property type="match status" value="1"/>
</dbReference>
<dbReference type="GO" id="GO:0016020">
    <property type="term" value="C:membrane"/>
    <property type="evidence" value="ECO:0007669"/>
    <property type="project" value="UniProtKB-SubCell"/>
</dbReference>
<dbReference type="InterPro" id="IPR029044">
    <property type="entry name" value="Nucleotide-diphossugar_trans"/>
</dbReference>
<dbReference type="SUPFAM" id="SSF53448">
    <property type="entry name" value="Nucleotide-diphospho-sugar transferases"/>
    <property type="match status" value="1"/>
</dbReference>
<comment type="subcellular location">
    <subcellularLocation>
        <location evidence="1">Membrane</location>
        <topology evidence="1">Single-pass type II membrane protein</topology>
    </subcellularLocation>
</comment>
<protein>
    <submittedName>
        <fullName evidence="7">Glycolipid 2-alpha-mannosyltransferase (Alpha-1,2-mannosyltransferase)</fullName>
        <ecNumber evidence="7">2.4.1.131</ecNumber>
    </submittedName>
</protein>
<dbReference type="FunFam" id="3.90.550.10:FF:000051">
    <property type="entry name" value="Alpha-1,2-mannosyltransferase (Ktr4)"/>
    <property type="match status" value="1"/>
</dbReference>
<dbReference type="InterPro" id="IPR002685">
    <property type="entry name" value="Glyco_trans_15"/>
</dbReference>
<dbReference type="GO" id="GO:0005794">
    <property type="term" value="C:Golgi apparatus"/>
    <property type="evidence" value="ECO:0007669"/>
    <property type="project" value="TreeGrafter"/>
</dbReference>
<keyword evidence="5" id="KW-0735">Signal-anchor</keyword>
<dbReference type="OMA" id="HNMCRYY"/>
<reference evidence="7 8" key="1">
    <citation type="journal article" date="2007" name="Nat. Biotechnol.">
        <title>Genome sequence of the lignocellulose-bioconverting and xylose-fermenting yeast Pichia stipitis.</title>
        <authorList>
            <person name="Jeffries T.W."/>
            <person name="Grigoriev I.V."/>
            <person name="Grimwood J."/>
            <person name="Laplaza J.M."/>
            <person name="Aerts A."/>
            <person name="Salamov A."/>
            <person name="Schmutz J."/>
            <person name="Lindquist E."/>
            <person name="Dehal P."/>
            <person name="Shapiro H."/>
            <person name="Jin Y.S."/>
            <person name="Passoth V."/>
            <person name="Richardson P.M."/>
        </authorList>
    </citation>
    <scope>NUCLEOTIDE SEQUENCE [LARGE SCALE GENOMIC DNA]</scope>
    <source>
        <strain evidence="8">ATCC 58785 / CBS 6054 / NBRC 10063 / NRRL Y-11545</strain>
    </source>
</reference>
<dbReference type="GO" id="GO:0006493">
    <property type="term" value="P:protein O-linked glycosylation"/>
    <property type="evidence" value="ECO:0007669"/>
    <property type="project" value="TreeGrafter"/>
</dbReference>
<keyword evidence="8" id="KW-1185">Reference proteome</keyword>
<dbReference type="OrthoDB" id="439943at2759"/>
<dbReference type="FunCoup" id="A3LXG3">
    <property type="interactions" value="49"/>
</dbReference>
<evidence type="ECO:0000256" key="3">
    <source>
        <dbReference type="ARBA" id="ARBA00022676"/>
    </source>
</evidence>
<dbReference type="GO" id="GO:0004377">
    <property type="term" value="F:GDP-Man:Man(3)GlcNAc(2)-PP-Dol alpha-1,2-mannosyltransferase activity"/>
    <property type="evidence" value="ECO:0007669"/>
    <property type="project" value="UniProtKB-EC"/>
</dbReference>
<sequence length="471" mass="55416">MISVLSIRLKRVILVFSLIAACVLVLIGIGTVEISSSYYNKEMISSGIQSLTDKFDFSYLQPGNNGSYNLWNMKSSTLEQTGFIIEPNNVQFKFTNPLGKKGTPQEIQEQNDKRYAQVFDKQITEPKDFDIESIRPPADPKKYKLANATIIALVRNNEASSIGKTIRRFEKKFNDKFHYPYTFLNDEPFTDAFKSRIAKYTDAPMEFVTVGPEFWKKPSFIDETRQKVEMDKLQAQNIAYATMESYHNMCRFYSGMFYNLPELQKYKYYWRIEPNVNFYTDIKYDVFKYLQGTGKKYGFTINLYDIHETVVSLWPETLRFLNLGNNYKYVNKNGAFQWLLEPHQNPKKNSDTGGYSTCHFWSNFEIADMDFYRSEAYNEWFKHLDRSGGFYYERWGDAPVHSLGLSLFADKKDIHWFRDIGYFHDPYFNCPKSENTKLCSAGRFSRWDHLNDQNCMSSWIDYSIDDLDKIY</sequence>
<evidence type="ECO:0000313" key="8">
    <source>
        <dbReference type="Proteomes" id="UP000002258"/>
    </source>
</evidence>
<feature type="transmembrane region" description="Helical" evidence="6">
    <location>
        <begin position="12"/>
        <end position="32"/>
    </location>
</feature>
<keyword evidence="6" id="KW-0472">Membrane</keyword>
<dbReference type="HOGENOM" id="CLU_024327_1_1_1"/>
<keyword evidence="4 7" id="KW-0808">Transferase</keyword>
<dbReference type="EMBL" id="CP000500">
    <property type="protein sequence ID" value="ABN67451.2"/>
    <property type="molecule type" value="Genomic_DNA"/>
</dbReference>
<dbReference type="GeneID" id="4840284"/>
<dbReference type="Proteomes" id="UP000002258">
    <property type="component" value="Chromosome 6"/>
</dbReference>
<keyword evidence="3 7" id="KW-0328">Glycosyltransferase</keyword>
<proteinExistence type="inferred from homology"/>
<dbReference type="GO" id="GO:0006487">
    <property type="term" value="P:protein N-linked glycosylation"/>
    <property type="evidence" value="ECO:0007669"/>
    <property type="project" value="TreeGrafter"/>
</dbReference>
<evidence type="ECO:0000313" key="7">
    <source>
        <dbReference type="EMBL" id="ABN67451.2"/>
    </source>
</evidence>
<accession>A3LXG3</accession>
<dbReference type="KEGG" id="pic:PICST_48097"/>
<dbReference type="InParanoid" id="A3LXG3"/>
<comment type="similarity">
    <text evidence="2">Belongs to the glycosyltransferase 15 family.</text>
</comment>
<organism evidence="7 8">
    <name type="scientific">Scheffersomyces stipitis (strain ATCC 58785 / CBS 6054 / NBRC 10063 / NRRL Y-11545)</name>
    <name type="common">Yeast</name>
    <name type="synonym">Pichia stipitis</name>
    <dbReference type="NCBI Taxonomy" id="322104"/>
    <lineage>
        <taxon>Eukaryota</taxon>
        <taxon>Fungi</taxon>
        <taxon>Dikarya</taxon>
        <taxon>Ascomycota</taxon>
        <taxon>Saccharomycotina</taxon>
        <taxon>Pichiomycetes</taxon>
        <taxon>Debaryomycetaceae</taxon>
        <taxon>Scheffersomyces</taxon>
    </lineage>
</organism>
<dbReference type="GO" id="GO:0000032">
    <property type="term" value="P:cell wall mannoprotein biosynthetic process"/>
    <property type="evidence" value="ECO:0007669"/>
    <property type="project" value="TreeGrafter"/>
</dbReference>
<dbReference type="EC" id="2.4.1.131" evidence="7"/>
<evidence type="ECO:0000256" key="4">
    <source>
        <dbReference type="ARBA" id="ARBA00022679"/>
    </source>
</evidence>
<dbReference type="AlphaFoldDB" id="A3LXG3"/>